<dbReference type="Gene3D" id="2.60.40.200">
    <property type="entry name" value="Superoxide dismutase, copper/zinc binding domain"/>
    <property type="match status" value="1"/>
</dbReference>
<evidence type="ECO:0000256" key="3">
    <source>
        <dbReference type="ARBA" id="ARBA00022833"/>
    </source>
</evidence>
<reference evidence="9" key="2">
    <citation type="journal article" date="2019" name="Ecotoxicol. Environ. Saf.">
        <title>A second intracellular copper/zinc superoxide dismutase and a manganese superoxide dismutase in Oxya chinensis: Molecular and biochemical characteristics and roles in chlorpyrifos stress.</title>
        <authorList>
            <person name="Wu H."/>
            <person name="Li R."/>
            <person name="Liu Y."/>
            <person name="Zhang X."/>
            <person name="Zhang J."/>
            <person name="Ma E."/>
        </authorList>
    </citation>
    <scope>NUCLEOTIDE SEQUENCE</scope>
</reference>
<evidence type="ECO:0000256" key="1">
    <source>
        <dbReference type="ARBA" id="ARBA00010457"/>
    </source>
</evidence>
<keyword evidence="4" id="KW-0049">Antioxidant</keyword>
<keyword evidence="5 7" id="KW-0560">Oxidoreductase</keyword>
<dbReference type="Pfam" id="PF00080">
    <property type="entry name" value="Sod_Cu"/>
    <property type="match status" value="1"/>
</dbReference>
<dbReference type="PRINTS" id="PR00068">
    <property type="entry name" value="CUZNDISMTASE"/>
</dbReference>
<dbReference type="InterPro" id="IPR036423">
    <property type="entry name" value="SOD-like_Cu/Zn_dom_sf"/>
</dbReference>
<keyword evidence="3 7" id="KW-0862">Zinc</keyword>
<keyword evidence="2 7" id="KW-0479">Metal-binding</keyword>
<dbReference type="InterPro" id="IPR024134">
    <property type="entry name" value="SOD_Cu/Zn_/chaperone"/>
</dbReference>
<comment type="cofactor">
    <cofactor evidence="7">
        <name>Cu cation</name>
        <dbReference type="ChEBI" id="CHEBI:23378"/>
    </cofactor>
    <text evidence="7">Binds 1 copper ion per subunit.</text>
</comment>
<proteinExistence type="evidence at transcript level"/>
<dbReference type="PANTHER" id="PTHR10003">
    <property type="entry name" value="SUPEROXIDE DISMUTASE CU-ZN -RELATED"/>
    <property type="match status" value="1"/>
</dbReference>
<name>A0A5Q0MVW9_9ORTH</name>
<dbReference type="SUPFAM" id="SSF49329">
    <property type="entry name" value="Cu,Zn superoxide dismutase-like"/>
    <property type="match status" value="1"/>
</dbReference>
<dbReference type="InterPro" id="IPR001424">
    <property type="entry name" value="SOD_Cu_Zn_dom"/>
</dbReference>
<dbReference type="EC" id="1.15.1.1" evidence="7"/>
<keyword evidence="6 7" id="KW-0186">Copper</keyword>
<dbReference type="GO" id="GO:0004784">
    <property type="term" value="F:superoxide dismutase activity"/>
    <property type="evidence" value="ECO:0007669"/>
    <property type="project" value="UniProtKB-EC"/>
</dbReference>
<sequence length="153" mass="16034">MVLQAVCVMIGEVVNGLIRFSQEQEDAPVKITGEIKGLNKGKHGFHVHEFGDISDGCTSAGPHYNPLAKDHGGPDDVDRHIGDLGNVTAGDDGVAKVCFFDKQISLIGKNSIIGRTLVVHADPDDLGRGDHPLSRTTGNSGARVACGIIGVAK</sequence>
<evidence type="ECO:0000259" key="8">
    <source>
        <dbReference type="Pfam" id="PF00080"/>
    </source>
</evidence>
<dbReference type="CDD" id="cd00305">
    <property type="entry name" value="Cu-Zn_Superoxide_Dismutase"/>
    <property type="match status" value="1"/>
</dbReference>
<comment type="cofactor">
    <cofactor evidence="7">
        <name>Zn(2+)</name>
        <dbReference type="ChEBI" id="CHEBI:29105"/>
    </cofactor>
    <text evidence="7">Binds 1 zinc ion per subunit.</text>
</comment>
<comment type="catalytic activity">
    <reaction evidence="7">
        <text>2 superoxide + 2 H(+) = H2O2 + O2</text>
        <dbReference type="Rhea" id="RHEA:20696"/>
        <dbReference type="ChEBI" id="CHEBI:15378"/>
        <dbReference type="ChEBI" id="CHEBI:15379"/>
        <dbReference type="ChEBI" id="CHEBI:16240"/>
        <dbReference type="ChEBI" id="CHEBI:18421"/>
        <dbReference type="EC" id="1.15.1.1"/>
    </reaction>
</comment>
<evidence type="ECO:0000256" key="5">
    <source>
        <dbReference type="ARBA" id="ARBA00023002"/>
    </source>
</evidence>
<dbReference type="FunFam" id="2.60.40.200:FF:000001">
    <property type="entry name" value="Superoxide dismutase [Cu-Zn]"/>
    <property type="match status" value="1"/>
</dbReference>
<accession>A0A5Q0MVW9</accession>
<evidence type="ECO:0000256" key="2">
    <source>
        <dbReference type="ARBA" id="ARBA00022723"/>
    </source>
</evidence>
<evidence type="ECO:0000313" key="9">
    <source>
        <dbReference type="EMBL" id="QFZ96019.1"/>
    </source>
</evidence>
<dbReference type="EMBL" id="MH854523">
    <property type="protein sequence ID" value="QFZ96019.1"/>
    <property type="molecule type" value="mRNA"/>
</dbReference>
<evidence type="ECO:0000256" key="6">
    <source>
        <dbReference type="ARBA" id="ARBA00023008"/>
    </source>
</evidence>
<dbReference type="InterPro" id="IPR018152">
    <property type="entry name" value="SOD_Cu/Zn_BS"/>
</dbReference>
<protein>
    <recommendedName>
        <fullName evidence="7">Superoxide dismutase [Cu-Zn]</fullName>
        <ecNumber evidence="7">1.15.1.1</ecNumber>
    </recommendedName>
</protein>
<evidence type="ECO:0000256" key="4">
    <source>
        <dbReference type="ARBA" id="ARBA00022862"/>
    </source>
</evidence>
<dbReference type="PROSITE" id="PS00087">
    <property type="entry name" value="SOD_CU_ZN_1"/>
    <property type="match status" value="1"/>
</dbReference>
<comment type="function">
    <text evidence="7">Destroys radicals which are normally produced within the cells and which are toxic to biological systems.</text>
</comment>
<feature type="domain" description="Superoxide dismutase copper/zinc binding" evidence="8">
    <location>
        <begin position="14"/>
        <end position="149"/>
    </location>
</feature>
<gene>
    <name evidence="9" type="primary">icCuZnSOD2</name>
</gene>
<organism evidence="9">
    <name type="scientific">Oxya chinensis</name>
    <dbReference type="NCBI Taxonomy" id="165482"/>
    <lineage>
        <taxon>Eukaryota</taxon>
        <taxon>Metazoa</taxon>
        <taxon>Ecdysozoa</taxon>
        <taxon>Arthropoda</taxon>
        <taxon>Hexapoda</taxon>
        <taxon>Insecta</taxon>
        <taxon>Pterygota</taxon>
        <taxon>Neoptera</taxon>
        <taxon>Polyneoptera</taxon>
        <taxon>Orthoptera</taxon>
        <taxon>Caelifera</taxon>
        <taxon>Acrididea</taxon>
        <taxon>Acridomorpha</taxon>
        <taxon>Acridoidea</taxon>
        <taxon>Acrididae</taxon>
        <taxon>Oxyinae</taxon>
        <taxon>Oxya</taxon>
    </lineage>
</organism>
<evidence type="ECO:0000256" key="7">
    <source>
        <dbReference type="RuleBase" id="RU000393"/>
    </source>
</evidence>
<reference evidence="9" key="1">
    <citation type="journal article" date="2017" name="Chemosphere">
        <title>Overexpression of Mn-superoxide dismutase in Oxya chinensis mediates increased malathion tolerance.</title>
        <authorList>
            <person name="Wu H."/>
            <person name="Zhang Y."/>
            <person name="Shi X."/>
            <person name="Zhang J."/>
            <person name="Ma E."/>
        </authorList>
    </citation>
    <scope>NUCLEOTIDE SEQUENCE</scope>
</reference>
<dbReference type="PROSITE" id="PS00332">
    <property type="entry name" value="SOD_CU_ZN_2"/>
    <property type="match status" value="1"/>
</dbReference>
<comment type="similarity">
    <text evidence="1 7">Belongs to the Cu-Zn superoxide dismutase family.</text>
</comment>
<dbReference type="GO" id="GO:0005507">
    <property type="term" value="F:copper ion binding"/>
    <property type="evidence" value="ECO:0007669"/>
    <property type="project" value="InterPro"/>
</dbReference>
<dbReference type="AlphaFoldDB" id="A0A5Q0MVW9"/>